<evidence type="ECO:0000259" key="3">
    <source>
        <dbReference type="Pfam" id="PF13439"/>
    </source>
</evidence>
<dbReference type="InterPro" id="IPR028098">
    <property type="entry name" value="Glyco_trans_4-like_N"/>
</dbReference>
<feature type="domain" description="Glycosyl transferase family 1" evidence="2">
    <location>
        <begin position="185"/>
        <end position="342"/>
    </location>
</feature>
<dbReference type="Proteomes" id="UP000034502">
    <property type="component" value="Unassembled WGS sequence"/>
</dbReference>
<gene>
    <name evidence="4" type="ORF">UX86_C0003G0031</name>
</gene>
<evidence type="ECO:0000313" key="5">
    <source>
        <dbReference type="Proteomes" id="UP000034502"/>
    </source>
</evidence>
<evidence type="ECO:0000313" key="4">
    <source>
        <dbReference type="EMBL" id="KKU64936.1"/>
    </source>
</evidence>
<dbReference type="AlphaFoldDB" id="A0A0G1S6B9"/>
<feature type="domain" description="Glycosyltransferase subfamily 4-like N-terminal" evidence="3">
    <location>
        <begin position="17"/>
        <end position="173"/>
    </location>
</feature>
<dbReference type="InterPro" id="IPR001296">
    <property type="entry name" value="Glyco_trans_1"/>
</dbReference>
<dbReference type="PANTHER" id="PTHR46401">
    <property type="entry name" value="GLYCOSYLTRANSFERASE WBBK-RELATED"/>
    <property type="match status" value="1"/>
</dbReference>
<dbReference type="Pfam" id="PF13439">
    <property type="entry name" value="Glyco_transf_4"/>
    <property type="match status" value="1"/>
</dbReference>
<sequence>MKKICIDARLYGIRHTGIGRYVQNLITNLPDPSSVTLIISPENAALPELKQFSKYTARYHPYTYLSQFEMLWLLLKIRPALLHVPHFTVPFLWPGKIVVTIHDLIKHLSKGPATTTRSPAVYWLKYLQYLFIVWFTVRRAAHIIVPANFWKYELIKRFKIPAVKISVTYEGVSPLFLSGSSSAVDIPDYRPYILHVGNVYPHKNIPLLLDAVKELNGEVLAILVCARSVFTQKIQALIDEKYLNKWVKFFGSVSDSQLHYLYQNSLALVFPSLIEGFGLPGLEAMAAGTPVIAARASVLPEIYQDAALYFDPKSASDLAQKIGILISDSALRSKLIAKGKKQVKKYSWSDMSQKTWAIYRKELR</sequence>
<dbReference type="Pfam" id="PF00534">
    <property type="entry name" value="Glycos_transf_1"/>
    <property type="match status" value="1"/>
</dbReference>
<comment type="caution">
    <text evidence="4">The sequence shown here is derived from an EMBL/GenBank/DDBJ whole genome shotgun (WGS) entry which is preliminary data.</text>
</comment>
<dbReference type="GO" id="GO:0009103">
    <property type="term" value="P:lipopolysaccharide biosynthetic process"/>
    <property type="evidence" value="ECO:0007669"/>
    <property type="project" value="TreeGrafter"/>
</dbReference>
<dbReference type="EMBL" id="LCNU01000003">
    <property type="protein sequence ID" value="KKU64936.1"/>
    <property type="molecule type" value="Genomic_DNA"/>
</dbReference>
<name>A0A0G1S6B9_9BACT</name>
<dbReference type="SUPFAM" id="SSF53756">
    <property type="entry name" value="UDP-Glycosyltransferase/glycogen phosphorylase"/>
    <property type="match status" value="1"/>
</dbReference>
<reference evidence="4 5" key="1">
    <citation type="journal article" date="2015" name="Nature">
        <title>rRNA introns, odd ribosomes, and small enigmatic genomes across a large radiation of phyla.</title>
        <authorList>
            <person name="Brown C.T."/>
            <person name="Hug L.A."/>
            <person name="Thomas B.C."/>
            <person name="Sharon I."/>
            <person name="Castelle C.J."/>
            <person name="Singh A."/>
            <person name="Wilkins M.J."/>
            <person name="Williams K.H."/>
            <person name="Banfield J.F."/>
        </authorList>
    </citation>
    <scope>NUCLEOTIDE SEQUENCE [LARGE SCALE GENOMIC DNA]</scope>
</reference>
<dbReference type="GO" id="GO:0016757">
    <property type="term" value="F:glycosyltransferase activity"/>
    <property type="evidence" value="ECO:0007669"/>
    <property type="project" value="UniProtKB-KW"/>
</dbReference>
<accession>A0A0G1S6B9</accession>
<keyword evidence="1 4" id="KW-0808">Transferase</keyword>
<evidence type="ECO:0000256" key="1">
    <source>
        <dbReference type="ARBA" id="ARBA00022679"/>
    </source>
</evidence>
<dbReference type="STRING" id="1618364.UX86_C0003G0031"/>
<dbReference type="PANTHER" id="PTHR46401:SF2">
    <property type="entry name" value="GLYCOSYLTRANSFERASE WBBK-RELATED"/>
    <property type="match status" value="1"/>
</dbReference>
<dbReference type="CDD" id="cd03809">
    <property type="entry name" value="GT4_MtfB-like"/>
    <property type="match status" value="1"/>
</dbReference>
<protein>
    <submittedName>
        <fullName evidence="4">Mannosyltransferase B-like protein</fullName>
    </submittedName>
</protein>
<proteinExistence type="predicted"/>
<dbReference type="Gene3D" id="3.40.50.2000">
    <property type="entry name" value="Glycogen Phosphorylase B"/>
    <property type="match status" value="2"/>
</dbReference>
<organism evidence="4 5">
    <name type="scientific">Candidatus Amesbacteria bacterium GW2011_GWC1_47_15</name>
    <dbReference type="NCBI Taxonomy" id="1618364"/>
    <lineage>
        <taxon>Bacteria</taxon>
        <taxon>Candidatus Amesiibacteriota</taxon>
    </lineage>
</organism>
<keyword evidence="4" id="KW-0328">Glycosyltransferase</keyword>
<evidence type="ECO:0000259" key="2">
    <source>
        <dbReference type="Pfam" id="PF00534"/>
    </source>
</evidence>